<feature type="region of interest" description="Disordered" evidence="2">
    <location>
        <begin position="1"/>
        <end position="189"/>
    </location>
</feature>
<feature type="compositionally biased region" description="Low complexity" evidence="2">
    <location>
        <begin position="143"/>
        <end position="159"/>
    </location>
</feature>
<name>A0AAE0HYA6_9PEZI</name>
<feature type="compositionally biased region" description="Polar residues" evidence="2">
    <location>
        <begin position="405"/>
        <end position="428"/>
    </location>
</feature>
<proteinExistence type="predicted"/>
<evidence type="ECO:0000313" key="3">
    <source>
        <dbReference type="EMBL" id="KAK3314757.1"/>
    </source>
</evidence>
<organism evidence="3 4">
    <name type="scientific">Apodospora peruviana</name>
    <dbReference type="NCBI Taxonomy" id="516989"/>
    <lineage>
        <taxon>Eukaryota</taxon>
        <taxon>Fungi</taxon>
        <taxon>Dikarya</taxon>
        <taxon>Ascomycota</taxon>
        <taxon>Pezizomycotina</taxon>
        <taxon>Sordariomycetes</taxon>
        <taxon>Sordariomycetidae</taxon>
        <taxon>Sordariales</taxon>
        <taxon>Lasiosphaeriaceae</taxon>
        <taxon>Apodospora</taxon>
    </lineage>
</organism>
<feature type="compositionally biased region" description="Polar residues" evidence="2">
    <location>
        <begin position="33"/>
        <end position="44"/>
    </location>
</feature>
<feature type="coiled-coil region" evidence="1">
    <location>
        <begin position="337"/>
        <end position="371"/>
    </location>
</feature>
<protein>
    <submittedName>
        <fullName evidence="3">Uncharacterized protein</fullName>
    </submittedName>
</protein>
<dbReference type="EMBL" id="JAUEDM010000006">
    <property type="protein sequence ID" value="KAK3314757.1"/>
    <property type="molecule type" value="Genomic_DNA"/>
</dbReference>
<reference evidence="3" key="2">
    <citation type="submission" date="2023-06" db="EMBL/GenBank/DDBJ databases">
        <authorList>
            <consortium name="Lawrence Berkeley National Laboratory"/>
            <person name="Haridas S."/>
            <person name="Hensen N."/>
            <person name="Bonometti L."/>
            <person name="Westerberg I."/>
            <person name="Brannstrom I.O."/>
            <person name="Guillou S."/>
            <person name="Cros-Aarteil S."/>
            <person name="Calhoun S."/>
            <person name="Kuo A."/>
            <person name="Mondo S."/>
            <person name="Pangilinan J."/>
            <person name="Riley R."/>
            <person name="Labutti K."/>
            <person name="Andreopoulos B."/>
            <person name="Lipzen A."/>
            <person name="Chen C."/>
            <person name="Yanf M."/>
            <person name="Daum C."/>
            <person name="Ng V."/>
            <person name="Clum A."/>
            <person name="Steindorff A."/>
            <person name="Ohm R."/>
            <person name="Martin F."/>
            <person name="Silar P."/>
            <person name="Natvig D."/>
            <person name="Lalanne C."/>
            <person name="Gautier V."/>
            <person name="Ament-Velasquez S.L."/>
            <person name="Kruys A."/>
            <person name="Hutchinson M.I."/>
            <person name="Powell A.J."/>
            <person name="Barry K."/>
            <person name="Miller A.N."/>
            <person name="Grigoriev I.V."/>
            <person name="Debuchy R."/>
            <person name="Gladieux P."/>
            <person name="Thoren M.H."/>
            <person name="Johannesson H."/>
        </authorList>
    </citation>
    <scope>NUCLEOTIDE SEQUENCE</scope>
    <source>
        <strain evidence="3">CBS 118394</strain>
    </source>
</reference>
<feature type="region of interest" description="Disordered" evidence="2">
    <location>
        <begin position="405"/>
        <end position="583"/>
    </location>
</feature>
<dbReference type="Proteomes" id="UP001283341">
    <property type="component" value="Unassembled WGS sequence"/>
</dbReference>
<feature type="compositionally biased region" description="Polar residues" evidence="2">
    <location>
        <begin position="533"/>
        <end position="542"/>
    </location>
</feature>
<evidence type="ECO:0000256" key="1">
    <source>
        <dbReference type="SAM" id="Coils"/>
    </source>
</evidence>
<feature type="compositionally biased region" description="Basic and acidic residues" evidence="2">
    <location>
        <begin position="172"/>
        <end position="185"/>
    </location>
</feature>
<feature type="compositionally biased region" description="Polar residues" evidence="2">
    <location>
        <begin position="556"/>
        <end position="566"/>
    </location>
</feature>
<feature type="compositionally biased region" description="Polar residues" evidence="2">
    <location>
        <begin position="125"/>
        <end position="142"/>
    </location>
</feature>
<accession>A0AAE0HYA6</accession>
<keyword evidence="1" id="KW-0175">Coiled coil</keyword>
<comment type="caution">
    <text evidence="3">The sequence shown here is derived from an EMBL/GenBank/DDBJ whole genome shotgun (WGS) entry which is preliminary data.</text>
</comment>
<reference evidence="3" key="1">
    <citation type="journal article" date="2023" name="Mol. Phylogenet. Evol.">
        <title>Genome-scale phylogeny and comparative genomics of the fungal order Sordariales.</title>
        <authorList>
            <person name="Hensen N."/>
            <person name="Bonometti L."/>
            <person name="Westerberg I."/>
            <person name="Brannstrom I.O."/>
            <person name="Guillou S."/>
            <person name="Cros-Aarteil S."/>
            <person name="Calhoun S."/>
            <person name="Haridas S."/>
            <person name="Kuo A."/>
            <person name="Mondo S."/>
            <person name="Pangilinan J."/>
            <person name="Riley R."/>
            <person name="LaButti K."/>
            <person name="Andreopoulos B."/>
            <person name="Lipzen A."/>
            <person name="Chen C."/>
            <person name="Yan M."/>
            <person name="Daum C."/>
            <person name="Ng V."/>
            <person name="Clum A."/>
            <person name="Steindorff A."/>
            <person name="Ohm R.A."/>
            <person name="Martin F."/>
            <person name="Silar P."/>
            <person name="Natvig D.O."/>
            <person name="Lalanne C."/>
            <person name="Gautier V."/>
            <person name="Ament-Velasquez S.L."/>
            <person name="Kruys A."/>
            <person name="Hutchinson M.I."/>
            <person name="Powell A.J."/>
            <person name="Barry K."/>
            <person name="Miller A.N."/>
            <person name="Grigoriev I.V."/>
            <person name="Debuchy R."/>
            <person name="Gladieux P."/>
            <person name="Hiltunen Thoren M."/>
            <person name="Johannesson H."/>
        </authorList>
    </citation>
    <scope>NUCLEOTIDE SEQUENCE</scope>
    <source>
        <strain evidence="3">CBS 118394</strain>
    </source>
</reference>
<gene>
    <name evidence="3" type="ORF">B0H66DRAFT_627465</name>
</gene>
<dbReference type="AlphaFoldDB" id="A0AAE0HYA6"/>
<keyword evidence="4" id="KW-1185">Reference proteome</keyword>
<evidence type="ECO:0000256" key="2">
    <source>
        <dbReference type="SAM" id="MobiDB-lite"/>
    </source>
</evidence>
<evidence type="ECO:0000313" key="4">
    <source>
        <dbReference type="Proteomes" id="UP001283341"/>
    </source>
</evidence>
<feature type="compositionally biased region" description="Polar residues" evidence="2">
    <location>
        <begin position="435"/>
        <end position="447"/>
    </location>
</feature>
<sequence length="921" mass="100864">MSARKKGDTSPGHDPGWTTSTSGGSSRGGANLFSPSANDSSVERGQSVLPGVVRGVRGGRSASGMPQHAMATPPPKFDLLARISEESSQGTGGNKSSHHSTAGASSTRRESGYPQSSHEAREYVTPQNKRIQSTSTSRNVTPQHQSTRSFSSSQSSERQLALQDPDSPPYCHDTKAPGHEGEKSPDTSPLQAVLNKHMKYLGDTSKKAETMHPELVTIHNNAAISHGRIYGLYTSAPQAFREKLDADLVEVVTREMESIRSGESMAKEIANEKADAARMRLELEHLKDLVDKQAAHFNESLEVGESKINDLVHKLKAREREIRERDENKKVTHNHQVANYQRIIDQQSRTIQQQENTISMLKDQVNNKRNIWLSVHTPEEHALALEMANQPVAYSGTHQLPANIQIPGQTPTGSLRSAASTMSLSRTPKTALRPTAQQFQQQVLSASRSDERLRAASSQQYTPSRAHERQPSGAFLNPQSGLRTHERQPSGVFQNTPSGPRGHERVASGAIQQSQQYIPTGPRSQDRPPSGLYHQQQFTASGPRSHERPRGPAYQPQHQSTLSGSRSIERLGSGPAGGQDRFGAHGSRAAIFAPGAFSTGSPVSSNTPPTGAFMSLNISGIDSKHKELIEYWDQEFKKFRSTANTFAQKFYKSGTPEGIVDTLKKKHPEVWGHLLETLCPNDTITSAAKYVEYLLTDATTLPFLVERIITQEIVTNVLGIKAWTRWNDEHDAEMKDIALKLNNPDHFKTHERQSLVDRAAGIIEGRASSKSWPERLHTAQQASFVRAKQLAGPLIPAGVKTRDARPSPGEVFYDLYDLVRAGWELSSRVWRSRLTFHFSWPEQQRSGAAGPAGMAVISSEIHEVVGRGAGDAGGSVGERVVRGGEGPTAIKLVVTPLVTMRDDSGLGIKTYQVTRAGVFPK</sequence>